<evidence type="ECO:0000256" key="2">
    <source>
        <dbReference type="ARBA" id="ARBA00022729"/>
    </source>
</evidence>
<dbReference type="OrthoDB" id="2515046at2"/>
<dbReference type="InterPro" id="IPR050490">
    <property type="entry name" value="Bact_solute-bd_prot1"/>
</dbReference>
<reference evidence="6 7" key="1">
    <citation type="submission" date="2018-03" db="EMBL/GenBank/DDBJ databases">
        <title>Bioinformatic expansion and discovery of thiopeptide antibiotics.</title>
        <authorList>
            <person name="Schwalen C.J."/>
            <person name="Hudson G.A."/>
            <person name="Mitchell D.A."/>
        </authorList>
    </citation>
    <scope>NUCLEOTIDE SEQUENCE [LARGE SCALE GENOMIC DNA]</scope>
    <source>
        <strain evidence="6 7">ATCC 21389</strain>
    </source>
</reference>
<keyword evidence="4" id="KW-0564">Palmitate</keyword>
<keyword evidence="3" id="KW-0472">Membrane</keyword>
<evidence type="ECO:0000256" key="1">
    <source>
        <dbReference type="ARBA" id="ARBA00022475"/>
    </source>
</evidence>
<dbReference type="CDD" id="cd13585">
    <property type="entry name" value="PBP2_TMBP_like"/>
    <property type="match status" value="1"/>
</dbReference>
<gene>
    <name evidence="6" type="ORF">C7C46_16495</name>
</gene>
<evidence type="ECO:0000256" key="5">
    <source>
        <dbReference type="ARBA" id="ARBA00023288"/>
    </source>
</evidence>
<organism evidence="6 7">
    <name type="scientific">Streptomyces tateyamensis</name>
    <dbReference type="NCBI Taxonomy" id="565073"/>
    <lineage>
        <taxon>Bacteria</taxon>
        <taxon>Bacillati</taxon>
        <taxon>Actinomycetota</taxon>
        <taxon>Actinomycetes</taxon>
        <taxon>Kitasatosporales</taxon>
        <taxon>Streptomycetaceae</taxon>
        <taxon>Streptomyces</taxon>
    </lineage>
</organism>
<protein>
    <submittedName>
        <fullName evidence="6">Sugar ABC transporter substrate-binding protein</fullName>
    </submittedName>
</protein>
<keyword evidence="2" id="KW-0732">Signal</keyword>
<dbReference type="SUPFAM" id="SSF53850">
    <property type="entry name" value="Periplasmic binding protein-like II"/>
    <property type="match status" value="1"/>
</dbReference>
<keyword evidence="7" id="KW-1185">Reference proteome</keyword>
<dbReference type="PANTHER" id="PTHR43649:SF33">
    <property type="entry name" value="POLYGALACTURONAN_RHAMNOGALACTURONAN-BINDING PROTEIN YTCQ"/>
    <property type="match status" value="1"/>
</dbReference>
<proteinExistence type="predicted"/>
<dbReference type="InterPro" id="IPR006059">
    <property type="entry name" value="SBP"/>
</dbReference>
<evidence type="ECO:0000313" key="7">
    <source>
        <dbReference type="Proteomes" id="UP000248039"/>
    </source>
</evidence>
<evidence type="ECO:0000313" key="6">
    <source>
        <dbReference type="EMBL" id="PYC78234.1"/>
    </source>
</evidence>
<dbReference type="Proteomes" id="UP000248039">
    <property type="component" value="Unassembled WGS sequence"/>
</dbReference>
<keyword evidence="1" id="KW-1003">Cell membrane</keyword>
<evidence type="ECO:0000256" key="4">
    <source>
        <dbReference type="ARBA" id="ARBA00023139"/>
    </source>
</evidence>
<dbReference type="Pfam" id="PF01547">
    <property type="entry name" value="SBP_bac_1"/>
    <property type="match status" value="1"/>
</dbReference>
<dbReference type="PANTHER" id="PTHR43649">
    <property type="entry name" value="ARABINOSE-BINDING PROTEIN-RELATED"/>
    <property type="match status" value="1"/>
</dbReference>
<accession>A0A2V4N5K4</accession>
<dbReference type="Gene3D" id="3.40.190.10">
    <property type="entry name" value="Periplasmic binding protein-like II"/>
    <property type="match status" value="1"/>
</dbReference>
<evidence type="ECO:0000256" key="3">
    <source>
        <dbReference type="ARBA" id="ARBA00023136"/>
    </source>
</evidence>
<name>A0A2V4N5K4_9ACTN</name>
<dbReference type="EMBL" id="PYBW01000052">
    <property type="protein sequence ID" value="PYC78234.1"/>
    <property type="molecule type" value="Genomic_DNA"/>
</dbReference>
<dbReference type="AlphaFoldDB" id="A0A2V4N5K4"/>
<sequence>MARSRTPVPCSACFTDGSSQAVADQPIDLADVSSNNSRTNSDLLGPDRYCFVHANTAQVLASPLAPQETHVKARSHSLAAALAVLTAAAVVTGCSSGSSGTSDSAGASGGVVKLDFWGWAPGYDQSVALFNQTHPNIQVTFDKTASGGKGGYTKMLTAAKAGNAPCLAQVGYETLPSFAAAGALTDVTKYAGDAKSQFADWTWKQVTISGQTYGIPVDTAPMALMYRKDLFAKYGIDKPPVTWDEYAADAAKVHAADPTVYLGDFGNDSYNYAGLAWQAGAGWFGTSGDQWQVTLNSAANQKVAGYWQGLLDKKLLKTDPSYAPSLYADMGSGKVLSDVNAVWDAPIIASSVKDGAGQWAVAPMPVWDAANPAYGNDGGSATAVLKGCGHAKEATEFATWMSTNADSVSNLIKVTGIYPAATSGLGNPALAAPDTFYGGQTIFDVFKAETPHISTDWTWGPTMTQTATDVGDGLGQAGTGGTTVPNMLGAVQGKTVAAMKQQGLSVAGG</sequence>
<comment type="caution">
    <text evidence="6">The sequence shown here is derived from an EMBL/GenBank/DDBJ whole genome shotgun (WGS) entry which is preliminary data.</text>
</comment>
<keyword evidence="5" id="KW-0449">Lipoprotein</keyword>